<evidence type="ECO:0000259" key="3">
    <source>
        <dbReference type="PROSITE" id="PS50056"/>
    </source>
</evidence>
<dbReference type="PANTHER" id="PTHR47216:SF4">
    <property type="entry name" value="OS01G0859400 PROTEIN"/>
    <property type="match status" value="1"/>
</dbReference>
<name>A0A7S2TG31_9EUKA</name>
<evidence type="ECO:0000313" key="4">
    <source>
        <dbReference type="EMBL" id="CAD9747461.1"/>
    </source>
</evidence>
<dbReference type="Pfam" id="PF00782">
    <property type="entry name" value="DSPc"/>
    <property type="match status" value="1"/>
</dbReference>
<gene>
    <name evidence="4" type="ORF">LSP00402_LOCUS1785</name>
</gene>
<feature type="compositionally biased region" description="Low complexity" evidence="1">
    <location>
        <begin position="354"/>
        <end position="365"/>
    </location>
</feature>
<dbReference type="InterPro" id="IPR029021">
    <property type="entry name" value="Prot-tyrosine_phosphatase-like"/>
</dbReference>
<dbReference type="Gene3D" id="3.90.190.10">
    <property type="entry name" value="Protein tyrosine phosphatase superfamily"/>
    <property type="match status" value="1"/>
</dbReference>
<feature type="compositionally biased region" description="Basic and acidic residues" evidence="1">
    <location>
        <begin position="407"/>
        <end position="416"/>
    </location>
</feature>
<feature type="signal peptide" evidence="2">
    <location>
        <begin position="1"/>
        <end position="18"/>
    </location>
</feature>
<protein>
    <recommendedName>
        <fullName evidence="3">Tyrosine specific protein phosphatases domain-containing protein</fullName>
    </recommendedName>
</protein>
<feature type="domain" description="Tyrosine specific protein phosphatases" evidence="3">
    <location>
        <begin position="276"/>
        <end position="333"/>
    </location>
</feature>
<feature type="chain" id="PRO_5030924209" description="Tyrosine specific protein phosphatases domain-containing protein" evidence="2">
    <location>
        <begin position="19"/>
        <end position="416"/>
    </location>
</feature>
<dbReference type="PROSITE" id="PS00383">
    <property type="entry name" value="TYR_PHOSPHATASE_1"/>
    <property type="match status" value="1"/>
</dbReference>
<evidence type="ECO:0000256" key="1">
    <source>
        <dbReference type="SAM" id="MobiDB-lite"/>
    </source>
</evidence>
<accession>A0A7S2TG31</accession>
<feature type="region of interest" description="Disordered" evidence="1">
    <location>
        <begin position="349"/>
        <end position="416"/>
    </location>
</feature>
<feature type="compositionally biased region" description="Low complexity" evidence="1">
    <location>
        <begin position="388"/>
        <end position="402"/>
    </location>
</feature>
<keyword evidence="2" id="KW-0732">Signal</keyword>
<sequence length="416" mass="44331">MRSLLLLLALTLALAVGGAPPPPPPPSQGNPGVGRDRDEPETASQWLRNALADTPRDSSPAPGFGRIAEATAASGNLRRFRAREFLGGAAKRVQSWILQNKPSGSSAVYALTTIAFALLTKWAWNKRFKHYGLVRKILLHCAVSGLAISLASTNSLNHVELLGKQPSGKIYWWSYGLFLPFHVLYRLRLHTRRAIISEPLSCGDASSQWHIGGWPHKDSALPPSVQAVVDCTCELPRTYDVGPNHQVKDYLCIPLWDSSGPTPGQMEAAAKWAALQHHQNRSVLVHCAHGHGRSAAVLSAALVRAGKASSCMDAFRQIQAFRPKAKLNGAQRASLLGWARVFGEQWDDDAEQSAGVAPVAPAEPGEPGGAAGDDAAAEEVKCEEGQPEDTPGAATAAEADAGPPSPPRDRSVGPPV</sequence>
<dbReference type="SUPFAM" id="SSF52799">
    <property type="entry name" value="(Phosphotyrosine protein) phosphatases II"/>
    <property type="match status" value="1"/>
</dbReference>
<dbReference type="InterPro" id="IPR016130">
    <property type="entry name" value="Tyr_Pase_AS"/>
</dbReference>
<dbReference type="PROSITE" id="PS50056">
    <property type="entry name" value="TYR_PHOSPHATASE_2"/>
    <property type="match status" value="1"/>
</dbReference>
<dbReference type="PANTHER" id="PTHR47216">
    <property type="match status" value="1"/>
</dbReference>
<feature type="compositionally biased region" description="Pro residues" evidence="1">
    <location>
        <begin position="19"/>
        <end position="28"/>
    </location>
</feature>
<proteinExistence type="predicted"/>
<dbReference type="InterPro" id="IPR000340">
    <property type="entry name" value="Dual-sp_phosphatase_cat-dom"/>
</dbReference>
<organism evidence="4">
    <name type="scientific">Lotharella oceanica</name>
    <dbReference type="NCBI Taxonomy" id="641309"/>
    <lineage>
        <taxon>Eukaryota</taxon>
        <taxon>Sar</taxon>
        <taxon>Rhizaria</taxon>
        <taxon>Cercozoa</taxon>
        <taxon>Chlorarachniophyceae</taxon>
        <taxon>Lotharella</taxon>
    </lineage>
</organism>
<reference evidence="4" key="1">
    <citation type="submission" date="2021-01" db="EMBL/GenBank/DDBJ databases">
        <authorList>
            <person name="Corre E."/>
            <person name="Pelletier E."/>
            <person name="Niang G."/>
            <person name="Scheremetjew M."/>
            <person name="Finn R."/>
            <person name="Kale V."/>
            <person name="Holt S."/>
            <person name="Cochrane G."/>
            <person name="Meng A."/>
            <person name="Brown T."/>
            <person name="Cohen L."/>
        </authorList>
    </citation>
    <scope>NUCLEOTIDE SEQUENCE</scope>
    <source>
        <strain evidence="4">CCMP622</strain>
    </source>
</reference>
<dbReference type="InterPro" id="IPR000387">
    <property type="entry name" value="Tyr_Pase_dom"/>
</dbReference>
<dbReference type="AlphaFoldDB" id="A0A7S2TG31"/>
<feature type="region of interest" description="Disordered" evidence="1">
    <location>
        <begin position="16"/>
        <end position="44"/>
    </location>
</feature>
<evidence type="ECO:0000256" key="2">
    <source>
        <dbReference type="SAM" id="SignalP"/>
    </source>
</evidence>
<dbReference type="EMBL" id="HBHP01002832">
    <property type="protein sequence ID" value="CAD9747461.1"/>
    <property type="molecule type" value="Transcribed_RNA"/>
</dbReference>